<proteinExistence type="predicted"/>
<keyword evidence="2" id="KW-1185">Reference proteome</keyword>
<comment type="caution">
    <text evidence="1">The sequence shown here is derived from an EMBL/GenBank/DDBJ whole genome shotgun (WGS) entry which is preliminary data.</text>
</comment>
<organism evidence="1 2">
    <name type="scientific">Rhizophagus irregularis</name>
    <dbReference type="NCBI Taxonomy" id="588596"/>
    <lineage>
        <taxon>Eukaryota</taxon>
        <taxon>Fungi</taxon>
        <taxon>Fungi incertae sedis</taxon>
        <taxon>Mucoromycota</taxon>
        <taxon>Glomeromycotina</taxon>
        <taxon>Glomeromycetes</taxon>
        <taxon>Glomerales</taxon>
        <taxon>Glomeraceae</taxon>
        <taxon>Rhizophagus</taxon>
    </lineage>
</organism>
<evidence type="ECO:0000313" key="2">
    <source>
        <dbReference type="Proteomes" id="UP000234323"/>
    </source>
</evidence>
<sequence length="130" mass="15168">MTALWHFASGLVTSEASHLSLVVKIHNIVNLSTLTPHFVQSNLYTESEFSYYYEHKDKVGIFESQLSFRGFRSSCIFGYISEFLVTFQKFYYKFRNYTEYGGCAFNTKSQLRTKQKGVIIEGVHLWKVHL</sequence>
<accession>A0A2I1H1S3</accession>
<gene>
    <name evidence="1" type="ORF">RhiirA4_470738</name>
</gene>
<reference evidence="1 2" key="1">
    <citation type="submission" date="2015-10" db="EMBL/GenBank/DDBJ databases">
        <title>Genome analyses suggest a sexual origin of heterokaryosis in a supposedly ancient asexual fungus.</title>
        <authorList>
            <person name="Ropars J."/>
            <person name="Sedzielewska K."/>
            <person name="Noel J."/>
            <person name="Charron P."/>
            <person name="Farinelli L."/>
            <person name="Marton T."/>
            <person name="Kruger M."/>
            <person name="Pelin A."/>
            <person name="Brachmann A."/>
            <person name="Corradi N."/>
        </authorList>
    </citation>
    <scope>NUCLEOTIDE SEQUENCE [LARGE SCALE GENOMIC DNA]</scope>
    <source>
        <strain evidence="1 2">A4</strain>
    </source>
</reference>
<dbReference type="EMBL" id="LLXI01001280">
    <property type="protein sequence ID" value="PKY52846.1"/>
    <property type="molecule type" value="Genomic_DNA"/>
</dbReference>
<protein>
    <submittedName>
        <fullName evidence="1">Uncharacterized protein</fullName>
    </submittedName>
</protein>
<evidence type="ECO:0000313" key="1">
    <source>
        <dbReference type="EMBL" id="PKY52846.1"/>
    </source>
</evidence>
<dbReference type="AlphaFoldDB" id="A0A2I1H1S3"/>
<dbReference type="Proteomes" id="UP000234323">
    <property type="component" value="Unassembled WGS sequence"/>
</dbReference>
<name>A0A2I1H1S3_9GLOM</name>